<sequence>MKGMDFFCASPASTAIISRRSRRTQAYDQRKSQLPHAPCSSNLPINPKPYYEKHRKSTSAVKKNHDAHQLHRKSSADINDFYTYPLGSSKRYLLNETPMIEWKSESDHVSAIVPAQPSKTKAMLNANDSPALKSSSARSRDQVVVLRVSLHCKGCEGKVRKHISKMEGVTSFSIDFETKKVTIIGNVTPFGVLASMSKVKTAQLWSSPSSSSSIPSSRSMVSLSH</sequence>
<proteinExistence type="predicted"/>
<evidence type="ECO:0000256" key="1">
    <source>
        <dbReference type="SAM" id="MobiDB-lite"/>
    </source>
</evidence>
<comment type="caution">
    <text evidence="3">The sequence shown here is derived from an EMBL/GenBank/DDBJ whole genome shotgun (WGS) entry which is preliminary data.</text>
</comment>
<reference evidence="3" key="1">
    <citation type="journal article" date="2023" name="Science">
        <title>Elucidation of the pathway for biosynthesis of saponin adjuvants from the soapbark tree.</title>
        <authorList>
            <person name="Reed J."/>
            <person name="Orme A."/>
            <person name="El-Demerdash A."/>
            <person name="Owen C."/>
            <person name="Martin L.B.B."/>
            <person name="Misra R.C."/>
            <person name="Kikuchi S."/>
            <person name="Rejzek M."/>
            <person name="Martin A.C."/>
            <person name="Harkess A."/>
            <person name="Leebens-Mack J."/>
            <person name="Louveau T."/>
            <person name="Stephenson M.J."/>
            <person name="Osbourn A."/>
        </authorList>
    </citation>
    <scope>NUCLEOTIDE SEQUENCE</scope>
    <source>
        <strain evidence="3">S10</strain>
    </source>
</reference>
<dbReference type="AlphaFoldDB" id="A0AAD7KXI4"/>
<protein>
    <submittedName>
        <fullName evidence="3">Heavy-metal-associated domain protein</fullName>
    </submittedName>
</protein>
<dbReference type="PANTHER" id="PTHR46119:SF15">
    <property type="entry name" value="PROTEIN SODIUM POTASSIUM ROOT DEFECTIVE 2"/>
    <property type="match status" value="1"/>
</dbReference>
<dbReference type="CDD" id="cd00371">
    <property type="entry name" value="HMA"/>
    <property type="match status" value="1"/>
</dbReference>
<dbReference type="SUPFAM" id="SSF55008">
    <property type="entry name" value="HMA, heavy metal-associated domain"/>
    <property type="match status" value="1"/>
</dbReference>
<feature type="region of interest" description="Disordered" evidence="1">
    <location>
        <begin position="29"/>
        <end position="71"/>
    </location>
</feature>
<dbReference type="GO" id="GO:0046872">
    <property type="term" value="F:metal ion binding"/>
    <property type="evidence" value="ECO:0007669"/>
    <property type="project" value="InterPro"/>
</dbReference>
<dbReference type="EMBL" id="JARAOO010000012">
    <property type="protein sequence ID" value="KAJ7947719.1"/>
    <property type="molecule type" value="Genomic_DNA"/>
</dbReference>
<dbReference type="PROSITE" id="PS50846">
    <property type="entry name" value="HMA_2"/>
    <property type="match status" value="1"/>
</dbReference>
<dbReference type="Pfam" id="PF00403">
    <property type="entry name" value="HMA"/>
    <property type="match status" value="1"/>
</dbReference>
<dbReference type="PANTHER" id="PTHR46119">
    <property type="entry name" value="OS08G0405700 PROTEIN"/>
    <property type="match status" value="1"/>
</dbReference>
<evidence type="ECO:0000313" key="3">
    <source>
        <dbReference type="EMBL" id="KAJ7947719.1"/>
    </source>
</evidence>
<feature type="domain" description="HMA" evidence="2">
    <location>
        <begin position="141"/>
        <end position="207"/>
    </location>
</feature>
<feature type="region of interest" description="Disordered" evidence="1">
    <location>
        <begin position="206"/>
        <end position="225"/>
    </location>
</feature>
<evidence type="ECO:0000259" key="2">
    <source>
        <dbReference type="PROSITE" id="PS50846"/>
    </source>
</evidence>
<keyword evidence="4" id="KW-1185">Reference proteome</keyword>
<organism evidence="3 4">
    <name type="scientific">Quillaja saponaria</name>
    <name type="common">Soap bark tree</name>
    <dbReference type="NCBI Taxonomy" id="32244"/>
    <lineage>
        <taxon>Eukaryota</taxon>
        <taxon>Viridiplantae</taxon>
        <taxon>Streptophyta</taxon>
        <taxon>Embryophyta</taxon>
        <taxon>Tracheophyta</taxon>
        <taxon>Spermatophyta</taxon>
        <taxon>Magnoliopsida</taxon>
        <taxon>eudicotyledons</taxon>
        <taxon>Gunneridae</taxon>
        <taxon>Pentapetalae</taxon>
        <taxon>rosids</taxon>
        <taxon>fabids</taxon>
        <taxon>Fabales</taxon>
        <taxon>Quillajaceae</taxon>
        <taxon>Quillaja</taxon>
    </lineage>
</organism>
<dbReference type="InterPro" id="IPR044526">
    <property type="entry name" value="NAKR1-3"/>
</dbReference>
<name>A0AAD7KXI4_QUISA</name>
<dbReference type="KEGG" id="qsa:O6P43_028294"/>
<dbReference type="InterPro" id="IPR036163">
    <property type="entry name" value="HMA_dom_sf"/>
</dbReference>
<evidence type="ECO:0000313" key="4">
    <source>
        <dbReference type="Proteomes" id="UP001163823"/>
    </source>
</evidence>
<dbReference type="InterPro" id="IPR006121">
    <property type="entry name" value="HMA_dom"/>
</dbReference>
<dbReference type="Gene3D" id="3.30.70.100">
    <property type="match status" value="1"/>
</dbReference>
<gene>
    <name evidence="3" type="ORF">O6P43_028294</name>
</gene>
<dbReference type="Proteomes" id="UP001163823">
    <property type="component" value="Chromosome 12"/>
</dbReference>
<accession>A0AAD7KXI4</accession>